<dbReference type="GO" id="GO:0005886">
    <property type="term" value="C:plasma membrane"/>
    <property type="evidence" value="ECO:0007669"/>
    <property type="project" value="UniProtKB-SubCell"/>
</dbReference>
<keyword evidence="6" id="KW-0808">Transferase</keyword>
<dbReference type="GO" id="GO:0004721">
    <property type="term" value="F:phosphoprotein phosphatase activity"/>
    <property type="evidence" value="ECO:0007669"/>
    <property type="project" value="TreeGrafter"/>
</dbReference>
<keyword evidence="11" id="KW-0472">Membrane</keyword>
<dbReference type="RefSeq" id="WP_228847089.1">
    <property type="nucleotide sequence ID" value="NZ_JADCKQ010000001.1"/>
</dbReference>
<comment type="catalytic activity">
    <reaction evidence="1">
        <text>ATP + protein L-histidine = ADP + protein N-phospho-L-histidine.</text>
        <dbReference type="EC" id="2.7.13.3"/>
    </reaction>
</comment>
<dbReference type="SUPFAM" id="SSF47384">
    <property type="entry name" value="Homodimeric domain of signal transducing histidine kinase"/>
    <property type="match status" value="1"/>
</dbReference>
<dbReference type="InterPro" id="IPR036890">
    <property type="entry name" value="HATPase_C_sf"/>
</dbReference>
<dbReference type="InterPro" id="IPR050351">
    <property type="entry name" value="BphY/WalK/GraS-like"/>
</dbReference>
<dbReference type="InterPro" id="IPR003594">
    <property type="entry name" value="HATPase_dom"/>
</dbReference>
<keyword evidence="14" id="KW-1185">Reference proteome</keyword>
<comment type="caution">
    <text evidence="13">The sequence shown here is derived from an EMBL/GenBank/DDBJ whole genome shotgun (WGS) entry which is preliminary data.</text>
</comment>
<dbReference type="SMART" id="SM00388">
    <property type="entry name" value="HisKA"/>
    <property type="match status" value="1"/>
</dbReference>
<evidence type="ECO:0000256" key="11">
    <source>
        <dbReference type="ARBA" id="ARBA00023136"/>
    </source>
</evidence>
<dbReference type="SUPFAM" id="SSF55874">
    <property type="entry name" value="ATPase domain of HSP90 chaperone/DNA topoisomerase II/histidine kinase"/>
    <property type="match status" value="1"/>
</dbReference>
<dbReference type="CDD" id="cd00130">
    <property type="entry name" value="PAS"/>
    <property type="match status" value="1"/>
</dbReference>
<dbReference type="InterPro" id="IPR036097">
    <property type="entry name" value="HisK_dim/P_sf"/>
</dbReference>
<keyword evidence="7" id="KW-0547">Nucleotide-binding</keyword>
<dbReference type="InterPro" id="IPR003661">
    <property type="entry name" value="HisK_dim/P_dom"/>
</dbReference>
<proteinExistence type="predicted"/>
<feature type="domain" description="Histidine kinase" evidence="12">
    <location>
        <begin position="124"/>
        <end position="349"/>
    </location>
</feature>
<dbReference type="Pfam" id="PF02518">
    <property type="entry name" value="HATPase_c"/>
    <property type="match status" value="1"/>
</dbReference>
<dbReference type="AlphaFoldDB" id="A0A8J7IHH6"/>
<dbReference type="CDD" id="cd00082">
    <property type="entry name" value="HisKA"/>
    <property type="match status" value="1"/>
</dbReference>
<dbReference type="EC" id="2.7.13.3" evidence="3"/>
<keyword evidence="8 13" id="KW-0418">Kinase</keyword>
<sequence length="351" mass="38751">MTIPDLTDLLNGLPLPVVLVDKNERISQVNGLASSMLGAEILGRHFITGLRQPGLLDAIEQVFVSHSTKRTRYQGREGDQDVTWDVTCAAFRDTGGQFAGVMISFTDVSDLENAVAMRRDFVANVSHELRTPLTALSGFIETLNGAAKDDPAARARFLGIMENEASRMNRLVGDLLSLSRVESDERMRPTDEVGIGALLRSVTQVLKPLATDQNCDLLLNLPESDVILTGDRDQLQQVFTNLIENALKYGGRNKSVSITTEMFDNDPLLRAPTIRILVQDQGEGIAAEHIPRLTERFYRIDGHRSREMGGTGLGLAIVKHIINRHRGRLRIESAPGQGSCFTVILRREKQA</sequence>
<dbReference type="CDD" id="cd00075">
    <property type="entry name" value="HATPase"/>
    <property type="match status" value="1"/>
</dbReference>
<dbReference type="GO" id="GO:0016036">
    <property type="term" value="P:cellular response to phosphate starvation"/>
    <property type="evidence" value="ECO:0007669"/>
    <property type="project" value="TreeGrafter"/>
</dbReference>
<dbReference type="GO" id="GO:0000155">
    <property type="term" value="F:phosphorelay sensor kinase activity"/>
    <property type="evidence" value="ECO:0007669"/>
    <property type="project" value="InterPro"/>
</dbReference>
<evidence type="ECO:0000256" key="4">
    <source>
        <dbReference type="ARBA" id="ARBA00022475"/>
    </source>
</evidence>
<dbReference type="EMBL" id="JADCKQ010000001">
    <property type="protein sequence ID" value="MBI1492128.1"/>
    <property type="molecule type" value="Genomic_DNA"/>
</dbReference>
<dbReference type="PRINTS" id="PR00344">
    <property type="entry name" value="BCTRLSENSOR"/>
</dbReference>
<dbReference type="SUPFAM" id="SSF55785">
    <property type="entry name" value="PYP-like sensor domain (PAS domain)"/>
    <property type="match status" value="1"/>
</dbReference>
<dbReference type="Pfam" id="PF00512">
    <property type="entry name" value="HisKA"/>
    <property type="match status" value="1"/>
</dbReference>
<comment type="subcellular location">
    <subcellularLocation>
        <location evidence="2">Cell membrane</location>
    </subcellularLocation>
</comment>
<gene>
    <name evidence="13" type="ORF">H1D41_00605</name>
</gene>
<evidence type="ECO:0000256" key="2">
    <source>
        <dbReference type="ARBA" id="ARBA00004236"/>
    </source>
</evidence>
<dbReference type="FunFam" id="3.30.565.10:FF:000006">
    <property type="entry name" value="Sensor histidine kinase WalK"/>
    <property type="match status" value="1"/>
</dbReference>
<name>A0A8J7IHH6_9RHOB</name>
<evidence type="ECO:0000256" key="5">
    <source>
        <dbReference type="ARBA" id="ARBA00022553"/>
    </source>
</evidence>
<dbReference type="PANTHER" id="PTHR45453:SF1">
    <property type="entry name" value="PHOSPHATE REGULON SENSOR PROTEIN PHOR"/>
    <property type="match status" value="1"/>
</dbReference>
<dbReference type="PANTHER" id="PTHR45453">
    <property type="entry name" value="PHOSPHATE REGULON SENSOR PROTEIN PHOR"/>
    <property type="match status" value="1"/>
</dbReference>
<dbReference type="InterPro" id="IPR000014">
    <property type="entry name" value="PAS"/>
</dbReference>
<dbReference type="PROSITE" id="PS50109">
    <property type="entry name" value="HIS_KIN"/>
    <property type="match status" value="1"/>
</dbReference>
<evidence type="ECO:0000256" key="6">
    <source>
        <dbReference type="ARBA" id="ARBA00022679"/>
    </source>
</evidence>
<evidence type="ECO:0000313" key="13">
    <source>
        <dbReference type="EMBL" id="MBI1492128.1"/>
    </source>
</evidence>
<evidence type="ECO:0000256" key="10">
    <source>
        <dbReference type="ARBA" id="ARBA00023012"/>
    </source>
</evidence>
<dbReference type="InterPro" id="IPR035965">
    <property type="entry name" value="PAS-like_dom_sf"/>
</dbReference>
<evidence type="ECO:0000256" key="8">
    <source>
        <dbReference type="ARBA" id="ARBA00022777"/>
    </source>
</evidence>
<protein>
    <recommendedName>
        <fullName evidence="3">histidine kinase</fullName>
        <ecNumber evidence="3">2.7.13.3</ecNumber>
    </recommendedName>
</protein>
<dbReference type="FunFam" id="1.10.287.130:FF:000008">
    <property type="entry name" value="Two-component sensor histidine kinase"/>
    <property type="match status" value="1"/>
</dbReference>
<keyword evidence="5" id="KW-0597">Phosphoprotein</keyword>
<dbReference type="GO" id="GO:0005524">
    <property type="term" value="F:ATP binding"/>
    <property type="evidence" value="ECO:0007669"/>
    <property type="project" value="UniProtKB-KW"/>
</dbReference>
<dbReference type="InterPro" id="IPR005467">
    <property type="entry name" value="His_kinase_dom"/>
</dbReference>
<dbReference type="Gene3D" id="1.10.287.130">
    <property type="match status" value="1"/>
</dbReference>
<dbReference type="SMART" id="SM00387">
    <property type="entry name" value="HATPase_c"/>
    <property type="match status" value="1"/>
</dbReference>
<dbReference type="Gene3D" id="3.30.565.10">
    <property type="entry name" value="Histidine kinase-like ATPase, C-terminal domain"/>
    <property type="match status" value="1"/>
</dbReference>
<keyword evidence="10" id="KW-0902">Two-component regulatory system</keyword>
<evidence type="ECO:0000256" key="3">
    <source>
        <dbReference type="ARBA" id="ARBA00012438"/>
    </source>
</evidence>
<organism evidence="13 14">
    <name type="scientific">Halocynthiibacter styelae</name>
    <dbReference type="NCBI Taxonomy" id="2761955"/>
    <lineage>
        <taxon>Bacteria</taxon>
        <taxon>Pseudomonadati</taxon>
        <taxon>Pseudomonadota</taxon>
        <taxon>Alphaproteobacteria</taxon>
        <taxon>Rhodobacterales</taxon>
        <taxon>Paracoccaceae</taxon>
        <taxon>Halocynthiibacter</taxon>
    </lineage>
</organism>
<dbReference type="Proteomes" id="UP000640583">
    <property type="component" value="Unassembled WGS sequence"/>
</dbReference>
<evidence type="ECO:0000256" key="9">
    <source>
        <dbReference type="ARBA" id="ARBA00022840"/>
    </source>
</evidence>
<keyword evidence="4" id="KW-1003">Cell membrane</keyword>
<evidence type="ECO:0000256" key="7">
    <source>
        <dbReference type="ARBA" id="ARBA00022741"/>
    </source>
</evidence>
<reference evidence="13" key="1">
    <citation type="submission" date="2020-10" db="EMBL/GenBank/DDBJ databases">
        <title>Paenihalocynthiibacter styelae gen. nov., sp. nov., isolated from stalked sea squirt Styela clava.</title>
        <authorList>
            <person name="Kim Y.-O."/>
            <person name="Yoon J.-H."/>
        </authorList>
    </citation>
    <scope>NUCLEOTIDE SEQUENCE</scope>
    <source>
        <strain evidence="13">MYP1-1</strain>
    </source>
</reference>
<dbReference type="Gene3D" id="3.30.450.20">
    <property type="entry name" value="PAS domain"/>
    <property type="match status" value="1"/>
</dbReference>
<evidence type="ECO:0000256" key="1">
    <source>
        <dbReference type="ARBA" id="ARBA00000085"/>
    </source>
</evidence>
<dbReference type="InterPro" id="IPR004358">
    <property type="entry name" value="Sig_transdc_His_kin-like_C"/>
</dbReference>
<accession>A0A8J7IHH6</accession>
<keyword evidence="9" id="KW-0067">ATP-binding</keyword>
<evidence type="ECO:0000259" key="12">
    <source>
        <dbReference type="PROSITE" id="PS50109"/>
    </source>
</evidence>
<evidence type="ECO:0000313" key="14">
    <source>
        <dbReference type="Proteomes" id="UP000640583"/>
    </source>
</evidence>